<keyword evidence="2" id="KW-0238">DNA-binding</keyword>
<comment type="caution">
    <text evidence="2">The sequence shown here is derived from an EMBL/GenBank/DDBJ whole genome shotgun (WGS) entry which is preliminary data.</text>
</comment>
<dbReference type="InterPro" id="IPR036390">
    <property type="entry name" value="WH_DNA-bd_sf"/>
</dbReference>
<dbReference type="Proteomes" id="UP000555407">
    <property type="component" value="Unassembled WGS sequence"/>
</dbReference>
<dbReference type="GO" id="GO:0004803">
    <property type="term" value="F:transposase activity"/>
    <property type="evidence" value="ECO:0007669"/>
    <property type="project" value="TreeGrafter"/>
</dbReference>
<dbReference type="InterPro" id="IPR025246">
    <property type="entry name" value="IS30-like_HTH"/>
</dbReference>
<dbReference type="GO" id="GO:0003700">
    <property type="term" value="F:DNA-binding transcription factor activity"/>
    <property type="evidence" value="ECO:0007669"/>
    <property type="project" value="InterPro"/>
</dbReference>
<evidence type="ECO:0000313" key="2">
    <source>
        <dbReference type="EMBL" id="NIK59654.1"/>
    </source>
</evidence>
<dbReference type="AlphaFoldDB" id="A0A7X5VEN8"/>
<proteinExistence type="predicted"/>
<sequence>MPGDRLTAEQRRRIAEGLAAGRTYAEIARRLGRPTSTVTREIARNGGPHAYRAARAQLATSWRARRRKHSSPATVPAAADGVTSSVREFEEQFVALMIETGMAPMTARVFAALFISDGGSLTAAELVHQLHVSPATISHAIRWLEQRELVAREREARRVRYIVDVDAWYRAWTASARAMVRWANTARQGAEIFGSHTPTGDRLHTTSQFFEYLGRDMTQAAEHWRQTLTRQRRGRPC</sequence>
<gene>
    <name evidence="2" type="ORF">BJY22_005371</name>
</gene>
<dbReference type="InterPro" id="IPR036388">
    <property type="entry name" value="WH-like_DNA-bd_sf"/>
</dbReference>
<dbReference type="SUPFAM" id="SSF46785">
    <property type="entry name" value="Winged helix' DNA-binding domain"/>
    <property type="match status" value="1"/>
</dbReference>
<dbReference type="InterPro" id="IPR001845">
    <property type="entry name" value="HTH_ArsR_DNA-bd_dom"/>
</dbReference>
<dbReference type="InterPro" id="IPR051917">
    <property type="entry name" value="Transposase-Integrase"/>
</dbReference>
<dbReference type="GO" id="GO:0005829">
    <property type="term" value="C:cytosol"/>
    <property type="evidence" value="ECO:0007669"/>
    <property type="project" value="TreeGrafter"/>
</dbReference>
<dbReference type="SMART" id="SM00418">
    <property type="entry name" value="HTH_ARSR"/>
    <property type="match status" value="1"/>
</dbReference>
<dbReference type="InterPro" id="IPR000835">
    <property type="entry name" value="HTH_MarR-typ"/>
</dbReference>
<dbReference type="Pfam" id="PF13936">
    <property type="entry name" value="HTH_38"/>
    <property type="match status" value="1"/>
</dbReference>
<reference evidence="2 3" key="1">
    <citation type="submission" date="2020-03" db="EMBL/GenBank/DDBJ databases">
        <title>Sequencing the genomes of 1000 actinobacteria strains.</title>
        <authorList>
            <person name="Klenk H.-P."/>
        </authorList>
    </citation>
    <scope>NUCLEOTIDE SEQUENCE [LARGE SCALE GENOMIC DNA]</scope>
    <source>
        <strain evidence="2 3">DSM 45490</strain>
    </source>
</reference>
<dbReference type="Pfam" id="PF01047">
    <property type="entry name" value="MarR"/>
    <property type="match status" value="1"/>
</dbReference>
<accession>A0A7X5VEN8</accession>
<dbReference type="GO" id="GO:0032196">
    <property type="term" value="P:transposition"/>
    <property type="evidence" value="ECO:0007669"/>
    <property type="project" value="TreeGrafter"/>
</dbReference>
<dbReference type="GO" id="GO:0003677">
    <property type="term" value="F:DNA binding"/>
    <property type="evidence" value="ECO:0007669"/>
    <property type="project" value="UniProtKB-KW"/>
</dbReference>
<feature type="domain" description="HTH arsR-type" evidence="1">
    <location>
        <begin position="108"/>
        <end position="185"/>
    </location>
</feature>
<dbReference type="PANTHER" id="PTHR10948">
    <property type="entry name" value="TRANSPOSASE"/>
    <property type="match status" value="1"/>
</dbReference>
<organism evidence="2 3">
    <name type="scientific">Kribbella shirazensis</name>
    <dbReference type="NCBI Taxonomy" id="1105143"/>
    <lineage>
        <taxon>Bacteria</taxon>
        <taxon>Bacillati</taxon>
        <taxon>Actinomycetota</taxon>
        <taxon>Actinomycetes</taxon>
        <taxon>Propionibacteriales</taxon>
        <taxon>Kribbellaceae</taxon>
        <taxon>Kribbella</taxon>
    </lineage>
</organism>
<dbReference type="RefSeq" id="WP_167211779.1">
    <property type="nucleotide sequence ID" value="NZ_JAASRO010000001.1"/>
</dbReference>
<keyword evidence="3" id="KW-1185">Reference proteome</keyword>
<dbReference type="Gene3D" id="1.10.10.10">
    <property type="entry name" value="Winged helix-like DNA-binding domain superfamily/Winged helix DNA-binding domain"/>
    <property type="match status" value="2"/>
</dbReference>
<name>A0A7X5VEN8_9ACTN</name>
<dbReference type="EMBL" id="JAASRO010000001">
    <property type="protein sequence ID" value="NIK59654.1"/>
    <property type="molecule type" value="Genomic_DNA"/>
</dbReference>
<dbReference type="PANTHER" id="PTHR10948:SF23">
    <property type="entry name" value="TRANSPOSASE INSI FOR INSERTION SEQUENCE ELEMENT IS30A-RELATED"/>
    <property type="match status" value="1"/>
</dbReference>
<evidence type="ECO:0000313" key="3">
    <source>
        <dbReference type="Proteomes" id="UP000555407"/>
    </source>
</evidence>
<protein>
    <submittedName>
        <fullName evidence="2">DNA-binding transcriptional ArsR family regulator</fullName>
    </submittedName>
</protein>
<evidence type="ECO:0000259" key="1">
    <source>
        <dbReference type="SMART" id="SM00418"/>
    </source>
</evidence>